<evidence type="ECO:0000313" key="1">
    <source>
        <dbReference type="EMBL" id="EON79013.1"/>
    </source>
</evidence>
<accession>R7ZY93</accession>
<reference evidence="1 2" key="1">
    <citation type="submission" date="2013-02" db="EMBL/GenBank/DDBJ databases">
        <title>A novel strain isolated from Lonar lake, Maharashtra, India.</title>
        <authorList>
            <person name="Singh A."/>
        </authorList>
    </citation>
    <scope>NUCLEOTIDE SEQUENCE [LARGE SCALE GENOMIC DNA]</scope>
    <source>
        <strain evidence="1 2">AK24</strain>
    </source>
</reference>
<protein>
    <submittedName>
        <fullName evidence="1">Cell well associated RhsD protein</fullName>
    </submittedName>
</protein>
<dbReference type="AlphaFoldDB" id="R7ZY93"/>
<name>R7ZY93_9BACT</name>
<comment type="caution">
    <text evidence="1">The sequence shown here is derived from an EMBL/GenBank/DDBJ whole genome shotgun (WGS) entry which is preliminary data.</text>
</comment>
<dbReference type="STRING" id="1232681.ADIS_0430"/>
<organism evidence="1 2">
    <name type="scientific">Lunatimonas lonarensis</name>
    <dbReference type="NCBI Taxonomy" id="1232681"/>
    <lineage>
        <taxon>Bacteria</taxon>
        <taxon>Pseudomonadati</taxon>
        <taxon>Bacteroidota</taxon>
        <taxon>Cytophagia</taxon>
        <taxon>Cytophagales</taxon>
        <taxon>Cyclobacteriaceae</taxon>
    </lineage>
</organism>
<dbReference type="OrthoDB" id="667524at2"/>
<dbReference type="NCBIfam" id="TIGR03696">
    <property type="entry name" value="Rhs_assc_core"/>
    <property type="match status" value="1"/>
</dbReference>
<proteinExistence type="predicted"/>
<dbReference type="Gene3D" id="2.180.10.10">
    <property type="entry name" value="RHS repeat-associated core"/>
    <property type="match status" value="1"/>
</dbReference>
<sequence>MEQKGIGFQYGNIKANKYLYQEVEFNDAIGVYETEYRLYDQQIGRYLSVDPLADQFLSWTPYHYAYNNPIFWNDPTGAAPESGDEFRGLATRHIDPSGRTIINTDDGRDDVFVVPWNRVNDFKRNAEFASETGVSNSVGWSDYWRSEFQMLVSEGTLNTLHSERAKDALIDYLVSGDWKDWGRFLMWEVGGQWTDPELVVGSLSLTVLSLPRSIRNSISPKRVKHIFRDAPGHVADSPANRRMVETVGNNRRNLQGTDNHGNT</sequence>
<evidence type="ECO:0000313" key="2">
    <source>
        <dbReference type="Proteomes" id="UP000013909"/>
    </source>
</evidence>
<dbReference type="Proteomes" id="UP000013909">
    <property type="component" value="Unassembled WGS sequence"/>
</dbReference>
<dbReference type="InterPro" id="IPR022385">
    <property type="entry name" value="Rhs_assc_core"/>
</dbReference>
<gene>
    <name evidence="1" type="ORF">ADIS_0430</name>
</gene>
<dbReference type="RefSeq" id="WP_010852579.1">
    <property type="nucleotide sequence ID" value="NZ_AQHR01000020.1"/>
</dbReference>
<keyword evidence="2" id="KW-1185">Reference proteome</keyword>
<dbReference type="EMBL" id="AQHR01000020">
    <property type="protein sequence ID" value="EON79013.1"/>
    <property type="molecule type" value="Genomic_DNA"/>
</dbReference>